<sequence length="315" mass="34500">MVNSCQLDITWPYLEPLYLALGQPAPAEAGQSRLDAGLYFKALAQGCAQSRSFAVDMGLGARAADYLVLGQLLQSCNRLEQALAALLRYQWLVARLGEARLQLEGELALLCWQPWPGVPDLAVERNMAGWLGYARFLLGPGYQPLSLDLGHRAPGAEAMLSQRLGCPVRFGAAQNALVFPRSWLDLPLRGDEGLHQHLTQYAEGHLRRLAPDSRSQALAAMDSLVGQQLVTLEAVADALALSPRQLQRQLAREGLCFRELLDSWRAGQLAALAEKDWGWSEIAAALGYAEQGALIKACRRWYGCTPGELKKKKGP</sequence>
<protein>
    <submittedName>
        <fullName evidence="5">Transcriptional regulator</fullName>
    </submittedName>
</protein>
<dbReference type="PROSITE" id="PS01124">
    <property type="entry name" value="HTH_ARAC_FAMILY_2"/>
    <property type="match status" value="1"/>
</dbReference>
<comment type="caution">
    <text evidence="5">The sequence shown here is derived from an EMBL/GenBank/DDBJ whole genome shotgun (WGS) entry which is preliminary data.</text>
</comment>
<dbReference type="SMART" id="SM00342">
    <property type="entry name" value="HTH_ARAC"/>
    <property type="match status" value="1"/>
</dbReference>
<dbReference type="RefSeq" id="WP_008486337.1">
    <property type="nucleotide sequence ID" value="NZ_AMRI01000031.1"/>
</dbReference>
<dbReference type="Pfam" id="PF12833">
    <property type="entry name" value="HTH_18"/>
    <property type="match status" value="1"/>
</dbReference>
<dbReference type="PANTHER" id="PTHR47894">
    <property type="entry name" value="HTH-TYPE TRANSCRIPTIONAL REGULATOR GADX"/>
    <property type="match status" value="1"/>
</dbReference>
<dbReference type="SUPFAM" id="SSF46689">
    <property type="entry name" value="Homeodomain-like"/>
    <property type="match status" value="1"/>
</dbReference>
<evidence type="ECO:0000256" key="1">
    <source>
        <dbReference type="ARBA" id="ARBA00023015"/>
    </source>
</evidence>
<dbReference type="AlphaFoldDB" id="K2JCR9"/>
<evidence type="ECO:0000256" key="2">
    <source>
        <dbReference type="ARBA" id="ARBA00023125"/>
    </source>
</evidence>
<evidence type="ECO:0000256" key="3">
    <source>
        <dbReference type="ARBA" id="ARBA00023163"/>
    </source>
</evidence>
<dbReference type="InterPro" id="IPR032687">
    <property type="entry name" value="AraC-type_N"/>
</dbReference>
<dbReference type="InterPro" id="IPR018060">
    <property type="entry name" value="HTH_AraC"/>
</dbReference>
<dbReference type="STRING" id="745411.B3C1_16967"/>
<gene>
    <name evidence="5" type="ORF">B3C1_16967</name>
</gene>
<dbReference type="OrthoDB" id="5740883at2"/>
<keyword evidence="1" id="KW-0805">Transcription regulation</keyword>
<dbReference type="Proteomes" id="UP000006755">
    <property type="component" value="Unassembled WGS sequence"/>
</dbReference>
<name>K2JCR9_9GAMM</name>
<reference evidence="5 6" key="1">
    <citation type="journal article" date="2012" name="J. Bacteriol.">
        <title>Genome Sequence of Gallaecimonas xiamenensis Type Strain 3-C-1.</title>
        <authorList>
            <person name="Lai Q."/>
            <person name="Wang L."/>
            <person name="Wang W."/>
            <person name="Shao Z."/>
        </authorList>
    </citation>
    <scope>NUCLEOTIDE SEQUENCE [LARGE SCALE GENOMIC DNA]</scope>
    <source>
        <strain evidence="5 6">3-C-1</strain>
    </source>
</reference>
<keyword evidence="2" id="KW-0238">DNA-binding</keyword>
<dbReference type="PANTHER" id="PTHR47894:SF1">
    <property type="entry name" value="HTH-TYPE TRANSCRIPTIONAL REGULATOR VQSM"/>
    <property type="match status" value="1"/>
</dbReference>
<dbReference type="InterPro" id="IPR009057">
    <property type="entry name" value="Homeodomain-like_sf"/>
</dbReference>
<feature type="domain" description="HTH araC/xylS-type" evidence="4">
    <location>
        <begin position="215"/>
        <end position="312"/>
    </location>
</feature>
<dbReference type="Pfam" id="PF12625">
    <property type="entry name" value="Arabinose_bd"/>
    <property type="match status" value="1"/>
</dbReference>
<keyword evidence="3" id="KW-0804">Transcription</keyword>
<organism evidence="5 6">
    <name type="scientific">Gallaecimonas xiamenensis 3-C-1</name>
    <dbReference type="NCBI Taxonomy" id="745411"/>
    <lineage>
        <taxon>Bacteria</taxon>
        <taxon>Pseudomonadati</taxon>
        <taxon>Pseudomonadota</taxon>
        <taxon>Gammaproteobacteria</taxon>
        <taxon>Enterobacterales</taxon>
        <taxon>Gallaecimonadaceae</taxon>
        <taxon>Gallaecimonas</taxon>
    </lineage>
</organism>
<dbReference type="GO" id="GO:0003700">
    <property type="term" value="F:DNA-binding transcription factor activity"/>
    <property type="evidence" value="ECO:0007669"/>
    <property type="project" value="InterPro"/>
</dbReference>
<keyword evidence="6" id="KW-1185">Reference proteome</keyword>
<dbReference type="EMBL" id="AMRI01000031">
    <property type="protein sequence ID" value="EKE68409.1"/>
    <property type="molecule type" value="Genomic_DNA"/>
</dbReference>
<evidence type="ECO:0000259" key="4">
    <source>
        <dbReference type="PROSITE" id="PS01124"/>
    </source>
</evidence>
<dbReference type="GO" id="GO:0005829">
    <property type="term" value="C:cytosol"/>
    <property type="evidence" value="ECO:0007669"/>
    <property type="project" value="TreeGrafter"/>
</dbReference>
<dbReference type="GO" id="GO:0000976">
    <property type="term" value="F:transcription cis-regulatory region binding"/>
    <property type="evidence" value="ECO:0007669"/>
    <property type="project" value="TreeGrafter"/>
</dbReference>
<accession>K2JCR9</accession>
<dbReference type="Gene3D" id="1.10.10.60">
    <property type="entry name" value="Homeodomain-like"/>
    <property type="match status" value="1"/>
</dbReference>
<dbReference type="eggNOG" id="COG2207">
    <property type="taxonomic scope" value="Bacteria"/>
</dbReference>
<proteinExistence type="predicted"/>
<evidence type="ECO:0000313" key="5">
    <source>
        <dbReference type="EMBL" id="EKE68409.1"/>
    </source>
</evidence>
<evidence type="ECO:0000313" key="6">
    <source>
        <dbReference type="Proteomes" id="UP000006755"/>
    </source>
</evidence>